<dbReference type="CDD" id="cd01335">
    <property type="entry name" value="Radical_SAM"/>
    <property type="match status" value="1"/>
</dbReference>
<evidence type="ECO:0000313" key="7">
    <source>
        <dbReference type="EMBL" id="GCD48151.1"/>
    </source>
</evidence>
<dbReference type="InterPro" id="IPR013785">
    <property type="entry name" value="Aldolase_TIM"/>
</dbReference>
<dbReference type="PANTHER" id="PTHR43409">
    <property type="entry name" value="ANAEROBIC MAGNESIUM-PROTOPORPHYRIN IX MONOMETHYL ESTER CYCLASE-RELATED"/>
    <property type="match status" value="1"/>
</dbReference>
<keyword evidence="8" id="KW-1185">Reference proteome</keyword>
<keyword evidence="7" id="KW-0489">Methyltransferase</keyword>
<accession>A0A401WFQ5</accession>
<dbReference type="InterPro" id="IPR051198">
    <property type="entry name" value="BchE-like"/>
</dbReference>
<proteinExistence type="predicted"/>
<dbReference type="GO" id="GO:0005829">
    <property type="term" value="C:cytosol"/>
    <property type="evidence" value="ECO:0007669"/>
    <property type="project" value="TreeGrafter"/>
</dbReference>
<comment type="caution">
    <text evidence="7">The sequence shown here is derived from an EMBL/GenBank/DDBJ whole genome shotgun (WGS) entry which is preliminary data.</text>
</comment>
<evidence type="ECO:0000256" key="2">
    <source>
        <dbReference type="ARBA" id="ARBA00022691"/>
    </source>
</evidence>
<comment type="cofactor">
    <cofactor evidence="1">
        <name>[4Fe-4S] cluster</name>
        <dbReference type="ChEBI" id="CHEBI:49883"/>
    </cofactor>
</comment>
<reference evidence="7 8" key="1">
    <citation type="submission" date="2018-11" db="EMBL/GenBank/DDBJ databases">
        <title>Whole genome sequence of Streptomyces paromomycinus NBRC 15454(T).</title>
        <authorList>
            <person name="Komaki H."/>
            <person name="Tamura T."/>
        </authorList>
    </citation>
    <scope>NUCLEOTIDE SEQUENCE [LARGE SCALE GENOMIC DNA]</scope>
    <source>
        <strain evidence="7 8">NBRC 15454</strain>
    </source>
</reference>
<dbReference type="PANTHER" id="PTHR43409:SF16">
    <property type="entry name" value="SLR0320 PROTEIN"/>
    <property type="match status" value="1"/>
</dbReference>
<keyword evidence="5" id="KW-0411">Iron-sulfur</keyword>
<dbReference type="SFLD" id="SFLDG01082">
    <property type="entry name" value="B12-binding_domain_containing"/>
    <property type="match status" value="1"/>
</dbReference>
<dbReference type="AlphaFoldDB" id="A0A401WFQ5"/>
<sequence>MRVVIIFPHVGYCTGWRPHLATEVKNGSTYHIAQALTYLYSIARHYTPDAWVVDFNFGTYEENMQRVLDHRPDAVLISSTVNSYDSTRQIALDMSRRSPAKLFVGGPAVSSNHFLRPDLLKLEADCEFVVTNRDIFAWAKQVFGRADDLKFRTFRPDNSWIGDTYAPEVRDKIRYTVVTSIGCTYKCTFCLNPMVYKINYKDPEILRDEVRYLQTEYGADAVSVADPFFFMRQQHADEMMDVLSEAGIAWSQQTCLVTLTDENLDRMAETGCHSVLVGIENFTSKEIDKPVEVESFEDRLQYAAARGISIKPSFISGLLDIDYEADLGQIDYIRSIISRGLVPNYHIQSNIYTPYIPDARDRLLDIPFRFWGVMPVTAQDEDHWKRNLHLCDMIYESVFPETAQRYQEVRAEYLDILDRQETMWLSHRPVPPVPPEKRIHLLTSGKVRA</sequence>
<keyword evidence="2" id="KW-0949">S-adenosyl-L-methionine</keyword>
<evidence type="ECO:0000256" key="1">
    <source>
        <dbReference type="ARBA" id="ARBA00001966"/>
    </source>
</evidence>
<keyword evidence="7" id="KW-0808">Transferase</keyword>
<dbReference type="PROSITE" id="PS51918">
    <property type="entry name" value="RADICAL_SAM"/>
    <property type="match status" value="1"/>
</dbReference>
<dbReference type="Proteomes" id="UP000286746">
    <property type="component" value="Unassembled WGS sequence"/>
</dbReference>
<dbReference type="Pfam" id="PF04055">
    <property type="entry name" value="Radical_SAM"/>
    <property type="match status" value="1"/>
</dbReference>
<gene>
    <name evidence="7" type="primary">fom3_2</name>
    <name evidence="7" type="ORF">GKJPGBOP_07947</name>
</gene>
<dbReference type="RefSeq" id="WP_125058119.1">
    <property type="nucleotide sequence ID" value="NZ_BHZD01000001.1"/>
</dbReference>
<dbReference type="InterPro" id="IPR006638">
    <property type="entry name" value="Elp3/MiaA/NifB-like_rSAM"/>
</dbReference>
<keyword evidence="4" id="KW-0408">Iron</keyword>
<dbReference type="GO" id="GO:0051536">
    <property type="term" value="F:iron-sulfur cluster binding"/>
    <property type="evidence" value="ECO:0007669"/>
    <property type="project" value="UniProtKB-KW"/>
</dbReference>
<dbReference type="GO" id="GO:0008168">
    <property type="term" value="F:methyltransferase activity"/>
    <property type="evidence" value="ECO:0007669"/>
    <property type="project" value="UniProtKB-KW"/>
</dbReference>
<name>A0A401WFQ5_STREY</name>
<evidence type="ECO:0000313" key="8">
    <source>
        <dbReference type="Proteomes" id="UP000286746"/>
    </source>
</evidence>
<feature type="domain" description="Radical SAM core" evidence="6">
    <location>
        <begin position="169"/>
        <end position="386"/>
    </location>
</feature>
<protein>
    <submittedName>
        <fullName evidence="7">2-hydroxyethylphosphonate methyltransferase</fullName>
    </submittedName>
</protein>
<dbReference type="GO" id="GO:0032259">
    <property type="term" value="P:methylation"/>
    <property type="evidence" value="ECO:0007669"/>
    <property type="project" value="UniProtKB-KW"/>
</dbReference>
<dbReference type="CDD" id="cd02065">
    <property type="entry name" value="B12-binding_like"/>
    <property type="match status" value="1"/>
</dbReference>
<evidence type="ECO:0000259" key="6">
    <source>
        <dbReference type="PROSITE" id="PS51918"/>
    </source>
</evidence>
<dbReference type="SMART" id="SM00729">
    <property type="entry name" value="Elp3"/>
    <property type="match status" value="1"/>
</dbReference>
<dbReference type="InterPro" id="IPR007197">
    <property type="entry name" value="rSAM"/>
</dbReference>
<dbReference type="Gene3D" id="3.20.20.70">
    <property type="entry name" value="Aldolase class I"/>
    <property type="match status" value="1"/>
</dbReference>
<evidence type="ECO:0000256" key="4">
    <source>
        <dbReference type="ARBA" id="ARBA00023004"/>
    </source>
</evidence>
<dbReference type="EMBL" id="BHZD01000001">
    <property type="protein sequence ID" value="GCD48151.1"/>
    <property type="molecule type" value="Genomic_DNA"/>
</dbReference>
<evidence type="ECO:0000256" key="5">
    <source>
        <dbReference type="ARBA" id="ARBA00023014"/>
    </source>
</evidence>
<organism evidence="7 8">
    <name type="scientific">Streptomyces paromomycinus</name>
    <name type="common">Streptomyces rimosus subsp. paromomycinus</name>
    <dbReference type="NCBI Taxonomy" id="92743"/>
    <lineage>
        <taxon>Bacteria</taxon>
        <taxon>Bacillati</taxon>
        <taxon>Actinomycetota</taxon>
        <taxon>Actinomycetes</taxon>
        <taxon>Kitasatosporales</taxon>
        <taxon>Streptomycetaceae</taxon>
        <taxon>Streptomyces</taxon>
    </lineage>
</organism>
<dbReference type="SUPFAM" id="SSF102114">
    <property type="entry name" value="Radical SAM enzymes"/>
    <property type="match status" value="1"/>
</dbReference>
<dbReference type="GO" id="GO:0046872">
    <property type="term" value="F:metal ion binding"/>
    <property type="evidence" value="ECO:0007669"/>
    <property type="project" value="UniProtKB-KW"/>
</dbReference>
<keyword evidence="3" id="KW-0479">Metal-binding</keyword>
<dbReference type="InterPro" id="IPR058240">
    <property type="entry name" value="rSAM_sf"/>
</dbReference>
<dbReference type="SFLD" id="SFLDS00029">
    <property type="entry name" value="Radical_SAM"/>
    <property type="match status" value="1"/>
</dbReference>
<evidence type="ECO:0000256" key="3">
    <source>
        <dbReference type="ARBA" id="ARBA00022723"/>
    </source>
</evidence>